<reference evidence="4" key="2">
    <citation type="submission" date="2025-08" db="UniProtKB">
        <authorList>
            <consortium name="Ensembl"/>
        </authorList>
    </citation>
    <scope>IDENTIFICATION</scope>
</reference>
<dbReference type="PROSITE" id="PS50293">
    <property type="entry name" value="TPR_REGION"/>
    <property type="match status" value="1"/>
</dbReference>
<dbReference type="PROSITE" id="PS50005">
    <property type="entry name" value="TPR"/>
    <property type="match status" value="1"/>
</dbReference>
<keyword evidence="1" id="KW-0677">Repeat</keyword>
<reference evidence="5" key="1">
    <citation type="submission" date="2018-06" db="EMBL/GenBank/DDBJ databases">
        <title>Genome assembly of Danube salmon.</title>
        <authorList>
            <person name="Macqueen D.J."/>
            <person name="Gundappa M.K."/>
        </authorList>
    </citation>
    <scope>NUCLEOTIDE SEQUENCE [LARGE SCALE GENOMIC DNA]</scope>
</reference>
<reference evidence="4" key="3">
    <citation type="submission" date="2025-09" db="UniProtKB">
        <authorList>
            <consortium name="Ensembl"/>
        </authorList>
    </citation>
    <scope>IDENTIFICATION</scope>
</reference>
<accession>A0A4W5M2V1</accession>
<dbReference type="SMART" id="SM00028">
    <property type="entry name" value="TPR"/>
    <property type="match status" value="2"/>
</dbReference>
<dbReference type="Gene3D" id="1.25.40.10">
    <property type="entry name" value="Tetratricopeptide repeat domain"/>
    <property type="match status" value="1"/>
</dbReference>
<sequence length="114" mass="13162">MSVIFVFQTFSINPGRTDALLTHGLQYFHSCNWMVALSDFTLLLQRDPSHAIARTYRGRIYAKVGQYQEAIEEFSLAVHLDPNDWLAFYHRGCLLRKRMPDIALQDLSTSGIRQ</sequence>
<organism evidence="4 5">
    <name type="scientific">Hucho hucho</name>
    <name type="common">huchen</name>
    <dbReference type="NCBI Taxonomy" id="62062"/>
    <lineage>
        <taxon>Eukaryota</taxon>
        <taxon>Metazoa</taxon>
        <taxon>Chordata</taxon>
        <taxon>Craniata</taxon>
        <taxon>Vertebrata</taxon>
        <taxon>Euteleostomi</taxon>
        <taxon>Actinopterygii</taxon>
        <taxon>Neopterygii</taxon>
        <taxon>Teleostei</taxon>
        <taxon>Protacanthopterygii</taxon>
        <taxon>Salmoniformes</taxon>
        <taxon>Salmonidae</taxon>
        <taxon>Salmoninae</taxon>
        <taxon>Hucho</taxon>
    </lineage>
</organism>
<dbReference type="Proteomes" id="UP000314982">
    <property type="component" value="Unassembled WGS sequence"/>
</dbReference>
<dbReference type="STRING" id="62062.ENSHHUP00000032662"/>
<protein>
    <submittedName>
        <fullName evidence="4">Uncharacterized protein</fullName>
    </submittedName>
</protein>
<dbReference type="SUPFAM" id="SSF48452">
    <property type="entry name" value="TPR-like"/>
    <property type="match status" value="1"/>
</dbReference>
<evidence type="ECO:0000313" key="5">
    <source>
        <dbReference type="Proteomes" id="UP000314982"/>
    </source>
</evidence>
<dbReference type="InterPro" id="IPR019734">
    <property type="entry name" value="TPR_rpt"/>
</dbReference>
<keyword evidence="5" id="KW-1185">Reference proteome</keyword>
<dbReference type="InterPro" id="IPR011990">
    <property type="entry name" value="TPR-like_helical_dom_sf"/>
</dbReference>
<dbReference type="AlphaFoldDB" id="A0A4W5M2V1"/>
<evidence type="ECO:0000256" key="2">
    <source>
        <dbReference type="ARBA" id="ARBA00022803"/>
    </source>
</evidence>
<dbReference type="Pfam" id="PF13414">
    <property type="entry name" value="TPR_11"/>
    <property type="match status" value="1"/>
</dbReference>
<dbReference type="PANTHER" id="PTHR44858:SF1">
    <property type="entry name" value="UDP-N-ACETYLGLUCOSAMINE--PEPTIDE N-ACETYLGLUCOSAMINYLTRANSFERASE SPINDLY-RELATED"/>
    <property type="match status" value="1"/>
</dbReference>
<dbReference type="PANTHER" id="PTHR44858">
    <property type="entry name" value="TETRATRICOPEPTIDE REPEAT PROTEIN 6"/>
    <property type="match status" value="1"/>
</dbReference>
<feature type="repeat" description="TPR" evidence="3">
    <location>
        <begin position="51"/>
        <end position="84"/>
    </location>
</feature>
<evidence type="ECO:0000256" key="3">
    <source>
        <dbReference type="PROSITE-ProRule" id="PRU00339"/>
    </source>
</evidence>
<evidence type="ECO:0000256" key="1">
    <source>
        <dbReference type="ARBA" id="ARBA00022737"/>
    </source>
</evidence>
<name>A0A4W5M2V1_9TELE</name>
<dbReference type="Ensembl" id="ENSHHUT00000033996.1">
    <property type="protein sequence ID" value="ENSHHUP00000032662.1"/>
    <property type="gene ID" value="ENSHHUG00000020671.1"/>
</dbReference>
<keyword evidence="2 3" id="KW-0802">TPR repeat</keyword>
<dbReference type="InterPro" id="IPR050498">
    <property type="entry name" value="Ycf3"/>
</dbReference>
<proteinExistence type="predicted"/>
<evidence type="ECO:0000313" key="4">
    <source>
        <dbReference type="Ensembl" id="ENSHHUP00000032662.1"/>
    </source>
</evidence>